<organism evidence="2 3">
    <name type="scientific">Shewanella algidipiscicola</name>
    <dbReference type="NCBI Taxonomy" id="614070"/>
    <lineage>
        <taxon>Bacteria</taxon>
        <taxon>Pseudomonadati</taxon>
        <taxon>Pseudomonadota</taxon>
        <taxon>Gammaproteobacteria</taxon>
        <taxon>Alteromonadales</taxon>
        <taxon>Shewanellaceae</taxon>
        <taxon>Shewanella</taxon>
    </lineage>
</organism>
<accession>A0ABQ4PEA9</accession>
<evidence type="ECO:0000313" key="2">
    <source>
        <dbReference type="EMBL" id="GIU45907.1"/>
    </source>
</evidence>
<comment type="caution">
    <text evidence="2">The sequence shown here is derived from an EMBL/GenBank/DDBJ whole genome shotgun (WGS) entry which is preliminary data.</text>
</comment>
<keyword evidence="1" id="KW-0812">Transmembrane</keyword>
<keyword evidence="3" id="KW-1185">Reference proteome</keyword>
<evidence type="ECO:0008006" key="4">
    <source>
        <dbReference type="Google" id="ProtNLM"/>
    </source>
</evidence>
<dbReference type="RefSeq" id="WP_110457098.1">
    <property type="nucleotide sequence ID" value="NZ_BPFB01000014.1"/>
</dbReference>
<dbReference type="SUPFAM" id="SSF52833">
    <property type="entry name" value="Thioredoxin-like"/>
    <property type="match status" value="1"/>
</dbReference>
<gene>
    <name evidence="2" type="ORF">TUM4630_15130</name>
</gene>
<dbReference type="InterPro" id="IPR036249">
    <property type="entry name" value="Thioredoxin-like_sf"/>
</dbReference>
<dbReference type="Proteomes" id="UP000761574">
    <property type="component" value="Unassembled WGS sequence"/>
</dbReference>
<keyword evidence="1" id="KW-1133">Transmembrane helix</keyword>
<name>A0ABQ4PEA9_9GAMM</name>
<dbReference type="EMBL" id="BPFB01000014">
    <property type="protein sequence ID" value="GIU45907.1"/>
    <property type="molecule type" value="Genomic_DNA"/>
</dbReference>
<evidence type="ECO:0000256" key="1">
    <source>
        <dbReference type="SAM" id="Phobius"/>
    </source>
</evidence>
<reference evidence="2 3" key="1">
    <citation type="submission" date="2021-05" db="EMBL/GenBank/DDBJ databases">
        <title>Molecular characterization for Shewanella algae harboring chromosomal blaOXA-55-like strains isolated from clinical and environment sample.</title>
        <authorList>
            <person name="Ohama Y."/>
            <person name="Aoki K."/>
            <person name="Harada S."/>
            <person name="Moriya K."/>
            <person name="Ishii Y."/>
            <person name="Tateda K."/>
        </authorList>
    </citation>
    <scope>NUCLEOTIDE SEQUENCE [LARGE SCALE GENOMIC DNA]</scope>
    <source>
        <strain evidence="2 3">LMG 23746</strain>
    </source>
</reference>
<protein>
    <recommendedName>
        <fullName evidence="4">Thioredoxin</fullName>
    </recommendedName>
</protein>
<feature type="transmembrane region" description="Helical" evidence="1">
    <location>
        <begin position="14"/>
        <end position="34"/>
    </location>
</feature>
<dbReference type="Gene3D" id="3.40.30.10">
    <property type="entry name" value="Glutaredoxin"/>
    <property type="match status" value="1"/>
</dbReference>
<keyword evidence="1" id="KW-0472">Membrane</keyword>
<proteinExistence type="predicted"/>
<evidence type="ECO:0000313" key="3">
    <source>
        <dbReference type="Proteomes" id="UP000761574"/>
    </source>
</evidence>
<sequence>MGTQNSQSKGRKPWVAIGVVVSIGLLLWLLLTIMPKGFKTTHEQIGTGKPALVFVYDPNLASSNSQTEQMNEARAHLGDNVFFLLARAGTPEGDQLIARYGASRAELLYFDASGKLVKRQFGVVSANELMQWMR</sequence>